<dbReference type="SUPFAM" id="SSF50447">
    <property type="entry name" value="Translation proteins"/>
    <property type="match status" value="2"/>
</dbReference>
<evidence type="ECO:0000256" key="7">
    <source>
        <dbReference type="HAMAP-Rule" id="MF_00100"/>
    </source>
</evidence>
<dbReference type="InterPro" id="IPR053905">
    <property type="entry name" value="EF-G-like_DII"/>
</dbReference>
<evidence type="ECO:0000256" key="4">
    <source>
        <dbReference type="ARBA" id="ARBA00022741"/>
    </source>
</evidence>
<dbReference type="CDD" id="cd03702">
    <property type="entry name" value="IF2_mtIF2_II"/>
    <property type="match status" value="1"/>
</dbReference>
<dbReference type="InterPro" id="IPR027417">
    <property type="entry name" value="P-loop_NTPase"/>
</dbReference>
<dbReference type="FunFam" id="2.40.30.10:FF:000008">
    <property type="entry name" value="Translation initiation factor IF-2"/>
    <property type="match status" value="1"/>
</dbReference>
<comment type="caution">
    <text evidence="7">Lacks conserved residue(s) required for the propagation of feature annotation.</text>
</comment>
<evidence type="ECO:0000256" key="5">
    <source>
        <dbReference type="ARBA" id="ARBA00022917"/>
    </source>
</evidence>
<dbReference type="InterPro" id="IPR015760">
    <property type="entry name" value="TIF_IF2"/>
</dbReference>
<dbReference type="FunFam" id="2.40.30.10:FF:000007">
    <property type="entry name" value="Translation initiation factor IF-2"/>
    <property type="match status" value="1"/>
</dbReference>
<name>A0A8J3MPF8_9RICK</name>
<dbReference type="Proteomes" id="UP000637906">
    <property type="component" value="Unassembled WGS sequence"/>
</dbReference>
<dbReference type="SUPFAM" id="SSF52540">
    <property type="entry name" value="P-loop containing nucleoside triphosphate hydrolases"/>
    <property type="match status" value="1"/>
</dbReference>
<evidence type="ECO:0000256" key="1">
    <source>
        <dbReference type="ARBA" id="ARBA00007733"/>
    </source>
</evidence>
<feature type="binding site" evidence="7">
    <location>
        <begin position="286"/>
        <end position="293"/>
    </location>
    <ligand>
        <name>GTP</name>
        <dbReference type="ChEBI" id="CHEBI:37565"/>
    </ligand>
</feature>
<keyword evidence="5 7" id="KW-0648">Protein biosynthesis</keyword>
<keyword evidence="6 7" id="KW-0342">GTP-binding</keyword>
<gene>
    <name evidence="7" type="primary">infB</name>
    <name evidence="10" type="ORF">sL5_08630</name>
</gene>
<organism evidence="10 11">
    <name type="scientific">Candidatus Mesenet longicola</name>
    <dbReference type="NCBI Taxonomy" id="1892558"/>
    <lineage>
        <taxon>Bacteria</taxon>
        <taxon>Pseudomonadati</taxon>
        <taxon>Pseudomonadota</taxon>
        <taxon>Alphaproteobacteria</taxon>
        <taxon>Rickettsiales</taxon>
        <taxon>Anaplasmataceae</taxon>
        <taxon>Candidatus Mesenet</taxon>
    </lineage>
</organism>
<accession>A0A8J3MPF8</accession>
<comment type="caution">
    <text evidence="10">The sequence shown here is derived from an EMBL/GenBank/DDBJ whole genome shotgun (WGS) entry which is preliminary data.</text>
</comment>
<evidence type="ECO:0000256" key="3">
    <source>
        <dbReference type="ARBA" id="ARBA00022540"/>
    </source>
</evidence>
<dbReference type="InterPro" id="IPR006847">
    <property type="entry name" value="IF2_N"/>
</dbReference>
<dbReference type="InterPro" id="IPR005225">
    <property type="entry name" value="Small_GTP-bd"/>
</dbReference>
<dbReference type="PROSITE" id="PS51722">
    <property type="entry name" value="G_TR_2"/>
    <property type="match status" value="1"/>
</dbReference>
<reference evidence="10 11" key="1">
    <citation type="journal article" date="2021" name="Microb. Ecol.">
        <title>Candidatus Mesenet longicola: Novel Endosymbionts of Brontispa longissima that Induce Cytoplasmic Incompatibility.</title>
        <authorList>
            <person name="Takano S."/>
            <person name="Gotoh Y."/>
            <person name="Hayashi T."/>
        </authorList>
    </citation>
    <scope>NUCLEOTIDE SEQUENCE [LARGE SCALE GENOMIC DNA]</scope>
    <source>
        <strain evidence="10">L5</strain>
    </source>
</reference>
<dbReference type="NCBIfam" id="TIGR00487">
    <property type="entry name" value="IF-2"/>
    <property type="match status" value="1"/>
</dbReference>
<dbReference type="GO" id="GO:0003743">
    <property type="term" value="F:translation initiation factor activity"/>
    <property type="evidence" value="ECO:0007669"/>
    <property type="project" value="UniProtKB-UniRule"/>
</dbReference>
<dbReference type="Pfam" id="PF22042">
    <property type="entry name" value="EF-G_D2"/>
    <property type="match status" value="1"/>
</dbReference>
<dbReference type="Gene3D" id="3.40.50.10050">
    <property type="entry name" value="Translation initiation factor IF- 2, domain 3"/>
    <property type="match status" value="1"/>
</dbReference>
<dbReference type="PANTHER" id="PTHR43381:SF5">
    <property type="entry name" value="TR-TYPE G DOMAIN-CONTAINING PROTEIN"/>
    <property type="match status" value="1"/>
</dbReference>
<dbReference type="GO" id="GO:0005525">
    <property type="term" value="F:GTP binding"/>
    <property type="evidence" value="ECO:0007669"/>
    <property type="project" value="UniProtKB-KW"/>
</dbReference>
<keyword evidence="11" id="KW-1185">Reference proteome</keyword>
<dbReference type="EMBL" id="BNGU01000042">
    <property type="protein sequence ID" value="GHM59870.1"/>
    <property type="molecule type" value="Genomic_DNA"/>
</dbReference>
<evidence type="ECO:0000313" key="10">
    <source>
        <dbReference type="EMBL" id="GHM59870.1"/>
    </source>
</evidence>
<dbReference type="Gene3D" id="3.40.50.300">
    <property type="entry name" value="P-loop containing nucleotide triphosphate hydrolases"/>
    <property type="match status" value="1"/>
</dbReference>
<dbReference type="SUPFAM" id="SSF52156">
    <property type="entry name" value="Initiation factor IF2/eIF5b, domain 3"/>
    <property type="match status" value="1"/>
</dbReference>
<dbReference type="CDD" id="cd01887">
    <property type="entry name" value="IF2_eIF5B"/>
    <property type="match status" value="1"/>
</dbReference>
<evidence type="ECO:0000256" key="6">
    <source>
        <dbReference type="ARBA" id="ARBA00023134"/>
    </source>
</evidence>
<feature type="binding site" evidence="7">
    <location>
        <begin position="387"/>
        <end position="390"/>
    </location>
    <ligand>
        <name>GTP</name>
        <dbReference type="ChEBI" id="CHEBI:37565"/>
    </ligand>
</feature>
<dbReference type="Pfam" id="PF04760">
    <property type="entry name" value="IF2_N"/>
    <property type="match status" value="1"/>
</dbReference>
<dbReference type="Pfam" id="PF00009">
    <property type="entry name" value="GTP_EFTU"/>
    <property type="match status" value="1"/>
</dbReference>
<dbReference type="CDD" id="cd03692">
    <property type="entry name" value="mtIF2_IVc"/>
    <property type="match status" value="1"/>
</dbReference>
<dbReference type="InterPro" id="IPR000795">
    <property type="entry name" value="T_Tr_GTP-bd_dom"/>
</dbReference>
<keyword evidence="7" id="KW-0963">Cytoplasm</keyword>
<dbReference type="FunFam" id="3.40.50.300:FF:000019">
    <property type="entry name" value="Translation initiation factor IF-2"/>
    <property type="match status" value="1"/>
</dbReference>
<dbReference type="PANTHER" id="PTHR43381">
    <property type="entry name" value="TRANSLATION INITIATION FACTOR IF-2-RELATED"/>
    <property type="match status" value="1"/>
</dbReference>
<comment type="similarity">
    <text evidence="1 7 8">Belongs to the TRAFAC class translation factor GTPase superfamily. Classic translation factor GTPase family. IF-2 subfamily.</text>
</comment>
<dbReference type="InterPro" id="IPR036925">
    <property type="entry name" value="TIF_IF2_dom3_sf"/>
</dbReference>
<dbReference type="NCBIfam" id="TIGR00231">
    <property type="entry name" value="small_GTP"/>
    <property type="match status" value="1"/>
</dbReference>
<protein>
    <recommendedName>
        <fullName evidence="2 7">Translation initiation factor IF-2</fullName>
    </recommendedName>
</protein>
<dbReference type="InterPro" id="IPR044145">
    <property type="entry name" value="IF2_II"/>
</dbReference>
<dbReference type="GO" id="GO:0003924">
    <property type="term" value="F:GTPase activity"/>
    <property type="evidence" value="ECO:0007669"/>
    <property type="project" value="UniProtKB-UniRule"/>
</dbReference>
<dbReference type="Gene3D" id="2.40.30.10">
    <property type="entry name" value="Translation factors"/>
    <property type="match status" value="2"/>
</dbReference>
<dbReference type="InterPro" id="IPR000178">
    <property type="entry name" value="TF_IF2_bacterial-like"/>
</dbReference>
<evidence type="ECO:0000313" key="11">
    <source>
        <dbReference type="Proteomes" id="UP000637906"/>
    </source>
</evidence>
<proteinExistence type="inferred from homology"/>
<dbReference type="InterPro" id="IPR023115">
    <property type="entry name" value="TIF_IF2_dom3"/>
</dbReference>
<dbReference type="FunFam" id="3.40.50.10050:FF:000001">
    <property type="entry name" value="Translation initiation factor IF-2"/>
    <property type="match status" value="1"/>
</dbReference>
<dbReference type="GO" id="GO:0005737">
    <property type="term" value="C:cytoplasm"/>
    <property type="evidence" value="ECO:0007669"/>
    <property type="project" value="UniProtKB-SubCell"/>
</dbReference>
<dbReference type="Pfam" id="PF11987">
    <property type="entry name" value="IF-2"/>
    <property type="match status" value="1"/>
</dbReference>
<comment type="subcellular location">
    <subcellularLocation>
        <location evidence="7">Cytoplasm</location>
    </subcellularLocation>
</comment>
<evidence type="ECO:0000256" key="2">
    <source>
        <dbReference type="ARBA" id="ARBA00020675"/>
    </source>
</evidence>
<feature type="binding site" evidence="7">
    <location>
        <begin position="333"/>
        <end position="337"/>
    </location>
    <ligand>
        <name>GTP</name>
        <dbReference type="ChEBI" id="CHEBI:37565"/>
    </ligand>
</feature>
<feature type="domain" description="Tr-type G" evidence="9">
    <location>
        <begin position="277"/>
        <end position="449"/>
    </location>
</feature>
<dbReference type="AlphaFoldDB" id="A0A8J3MPF8"/>
<evidence type="ECO:0000259" key="9">
    <source>
        <dbReference type="PROSITE" id="PS51722"/>
    </source>
</evidence>
<dbReference type="InterPro" id="IPR009000">
    <property type="entry name" value="Transl_B-barrel_sf"/>
</dbReference>
<dbReference type="PROSITE" id="PS01176">
    <property type="entry name" value="IF2"/>
    <property type="match status" value="1"/>
</dbReference>
<comment type="function">
    <text evidence="7 8">One of the essential components for the initiation of protein synthesis. Protects formylmethionyl-tRNA from spontaneous hydrolysis and promotes its binding to the 30S ribosomal subunits. Also involved in the hydrolysis of GTP during the formation of the 70S ribosomal complex.</text>
</comment>
<evidence type="ECO:0000256" key="8">
    <source>
        <dbReference type="RuleBase" id="RU000644"/>
    </source>
</evidence>
<sequence>MNEPENISNKKLTLASFNLSKDKCNDRLKSSSSADNLYSVKGGTAVEVKRKKKSNSLDSVLQGEDIDGSLTRQEQVSRINAFYNAALTKQEVKSHYKQEDKHIEKDVIEENQNLENVKCIDDNKKNIKETNRDDQKFKKAKPNINKNQSSNTYSKHEKFALEKALVQDRNDEPIQPFGIRAKKNKRSKSIKRSNISREILIPGEITVRELAKRMAERGKDVLNTLSKIGKIIKLDDFLDPDIACEIAMSFNHTFKMVGGSQMEEKILQIDEKLPKLPRPPIVTFMGHVDHGKTSLLDLFRKSNVAEKESGGITQKIGAYQTITQGGHKITFVDTPGHEAFTTMRACGANVTDIVVLVVAADDGIMTQTVEAISHAKAANVPIIVAVNKIDKVSNVEGSVTKIANNLLQYDLIPETLGGDIIIVPVSAKQKINLEKLEEAIVLIGELINLRAVTDCHASGIVIESKVDKSRGILATLVVQQGTLKIGDIIVIGNGYGKIRSMFDHNGKNEKVALPSAPIEVAGLDIIPSSGDQFVIVESEKQAREVVEYRNNLSNNKVSTDSIDIFSQENNVTKIPIILKCDVTGSIEAIRNAIVKLSNEEVKVNVLHSGIGVITESDILLAEASQAIILAFNVKTDPRVREFIKQKKIDIRFYDIIYELINDIKDFLNSKLKPVIQEYNVGLASVREVFSIDKTVSIVGCHVTNGMIKKGALVRLKRNDKLIYEGEVKILRRFKDDVKEVKSGFECGISLSGCTSVQPNDTIEAFELVKKQAKLN</sequence>
<keyword evidence="3 7" id="KW-0396">Initiation factor</keyword>
<dbReference type="HAMAP" id="MF_00100_B">
    <property type="entry name" value="IF_2_B"/>
    <property type="match status" value="1"/>
</dbReference>
<keyword evidence="4 7" id="KW-0547">Nucleotide-binding</keyword>